<keyword evidence="1" id="KW-0805">Transcription regulation</keyword>
<feature type="domain" description="HTH marR-type" evidence="4">
    <location>
        <begin position="12"/>
        <end position="144"/>
    </location>
</feature>
<evidence type="ECO:0000256" key="1">
    <source>
        <dbReference type="ARBA" id="ARBA00023015"/>
    </source>
</evidence>
<accession>A0ABT0N4K5</accession>
<dbReference type="Gene3D" id="1.10.10.10">
    <property type="entry name" value="Winged helix-like DNA-binding domain superfamily/Winged helix DNA-binding domain"/>
    <property type="match status" value="1"/>
</dbReference>
<keyword evidence="2" id="KW-0238">DNA-binding</keyword>
<dbReference type="Proteomes" id="UP001202831">
    <property type="component" value="Unassembled WGS sequence"/>
</dbReference>
<dbReference type="InterPro" id="IPR052067">
    <property type="entry name" value="Metal_resp_HTH_trans_reg"/>
</dbReference>
<gene>
    <name evidence="5" type="ORF">L2725_05750</name>
</gene>
<evidence type="ECO:0000259" key="4">
    <source>
        <dbReference type="PROSITE" id="PS50995"/>
    </source>
</evidence>
<evidence type="ECO:0000256" key="3">
    <source>
        <dbReference type="ARBA" id="ARBA00023163"/>
    </source>
</evidence>
<dbReference type="PANTHER" id="PTHR35790:SF4">
    <property type="entry name" value="HTH-TYPE TRANSCRIPTIONAL REGULATOR PCHR"/>
    <property type="match status" value="1"/>
</dbReference>
<organism evidence="5 6">
    <name type="scientific">Shewanella corallii</name>
    <dbReference type="NCBI Taxonomy" id="560080"/>
    <lineage>
        <taxon>Bacteria</taxon>
        <taxon>Pseudomonadati</taxon>
        <taxon>Pseudomonadota</taxon>
        <taxon>Gammaproteobacteria</taxon>
        <taxon>Alteromonadales</taxon>
        <taxon>Shewanellaceae</taxon>
        <taxon>Shewanella</taxon>
    </lineage>
</organism>
<evidence type="ECO:0000313" key="5">
    <source>
        <dbReference type="EMBL" id="MCL2913290.1"/>
    </source>
</evidence>
<evidence type="ECO:0000313" key="6">
    <source>
        <dbReference type="Proteomes" id="UP001202831"/>
    </source>
</evidence>
<dbReference type="InterPro" id="IPR036390">
    <property type="entry name" value="WH_DNA-bd_sf"/>
</dbReference>
<dbReference type="SUPFAM" id="SSF46785">
    <property type="entry name" value="Winged helix' DNA-binding domain"/>
    <property type="match status" value="1"/>
</dbReference>
<reference evidence="5 6" key="1">
    <citation type="submission" date="2022-01" db="EMBL/GenBank/DDBJ databases">
        <title>Whole genome-based taxonomy of the Shewanellaceae.</title>
        <authorList>
            <person name="Martin-Rodriguez A.J."/>
        </authorList>
    </citation>
    <scope>NUCLEOTIDE SEQUENCE [LARGE SCALE GENOMIC DNA]</scope>
    <source>
        <strain evidence="5 6">DSM 21332</strain>
    </source>
</reference>
<dbReference type="RefSeq" id="WP_249248103.1">
    <property type="nucleotide sequence ID" value="NZ_JAKIKT010000002.1"/>
</dbReference>
<dbReference type="PANTHER" id="PTHR35790">
    <property type="entry name" value="HTH-TYPE TRANSCRIPTIONAL REGULATOR PCHR"/>
    <property type="match status" value="1"/>
</dbReference>
<dbReference type="InterPro" id="IPR036388">
    <property type="entry name" value="WH-like_DNA-bd_sf"/>
</dbReference>
<dbReference type="PROSITE" id="PS50995">
    <property type="entry name" value="HTH_MARR_2"/>
    <property type="match status" value="1"/>
</dbReference>
<comment type="caution">
    <text evidence="5">The sequence shown here is derived from an EMBL/GenBank/DDBJ whole genome shotgun (WGS) entry which is preliminary data.</text>
</comment>
<name>A0ABT0N4K5_9GAMM</name>
<sequence length="154" mass="17575">MNEKQQPSLLLHHFIPYRLANLADTVSTACSKIYRDTFGLSIPEWRILARLAEQDGLNSKLIGRITFMDKSKVSRAVKQLEDKGLLVRSTQQDKRVCQLSLTKKGLELYNQLVPIALEWESELLSSLSITEYRDLLRILEKLDVKAADLSNSDD</sequence>
<protein>
    <submittedName>
        <fullName evidence="5">MarR family transcriptional regulator</fullName>
    </submittedName>
</protein>
<keyword evidence="3" id="KW-0804">Transcription</keyword>
<evidence type="ECO:0000256" key="2">
    <source>
        <dbReference type="ARBA" id="ARBA00023125"/>
    </source>
</evidence>
<dbReference type="InterPro" id="IPR000835">
    <property type="entry name" value="HTH_MarR-typ"/>
</dbReference>
<dbReference type="EMBL" id="JAKIKT010000002">
    <property type="protein sequence ID" value="MCL2913290.1"/>
    <property type="molecule type" value="Genomic_DNA"/>
</dbReference>
<dbReference type="SMART" id="SM00347">
    <property type="entry name" value="HTH_MARR"/>
    <property type="match status" value="1"/>
</dbReference>
<keyword evidence="6" id="KW-1185">Reference proteome</keyword>
<dbReference type="Pfam" id="PF12802">
    <property type="entry name" value="MarR_2"/>
    <property type="match status" value="1"/>
</dbReference>
<proteinExistence type="predicted"/>